<dbReference type="GO" id="GO:0005886">
    <property type="term" value="C:plasma membrane"/>
    <property type="evidence" value="ECO:0007669"/>
    <property type="project" value="TreeGrafter"/>
</dbReference>
<dbReference type="Pfam" id="PF16197">
    <property type="entry name" value="KAsynt_C_assoc"/>
    <property type="match status" value="1"/>
</dbReference>
<dbReference type="InterPro" id="IPR020803">
    <property type="entry name" value="MeTfrase_dom"/>
</dbReference>
<dbReference type="FunFam" id="3.40.47.10:FF:000019">
    <property type="entry name" value="Polyketide synthase type I"/>
    <property type="match status" value="1"/>
</dbReference>
<dbReference type="GO" id="GO:0004315">
    <property type="term" value="F:3-oxoacyl-[acyl-carrier-protein] synthase activity"/>
    <property type="evidence" value="ECO:0007669"/>
    <property type="project" value="InterPro"/>
</dbReference>
<evidence type="ECO:0000256" key="1">
    <source>
        <dbReference type="ARBA" id="ARBA00003299"/>
    </source>
</evidence>
<evidence type="ECO:0000313" key="10">
    <source>
        <dbReference type="EMBL" id="QUO39884.1"/>
    </source>
</evidence>
<dbReference type="CDD" id="cd02440">
    <property type="entry name" value="AdoMet_MTases"/>
    <property type="match status" value="1"/>
</dbReference>
<dbReference type="InterPro" id="IPR018201">
    <property type="entry name" value="Ketoacyl_synth_AS"/>
</dbReference>
<dbReference type="KEGG" id="bcop:JD108_12705"/>
<dbReference type="CDD" id="cd00833">
    <property type="entry name" value="PKS"/>
    <property type="match status" value="1"/>
</dbReference>
<dbReference type="InterPro" id="IPR014031">
    <property type="entry name" value="Ketoacyl_synth_C"/>
</dbReference>
<dbReference type="PANTHER" id="PTHR43775">
    <property type="entry name" value="FATTY ACID SYNTHASE"/>
    <property type="match status" value="1"/>
</dbReference>
<dbReference type="PROSITE" id="PS00606">
    <property type="entry name" value="KS3_1"/>
    <property type="match status" value="1"/>
</dbReference>
<evidence type="ECO:0000256" key="3">
    <source>
        <dbReference type="ARBA" id="ARBA00022450"/>
    </source>
</evidence>
<feature type="domain" description="Carrier" evidence="7">
    <location>
        <begin position="17"/>
        <end position="94"/>
    </location>
</feature>
<dbReference type="RefSeq" id="WP_198826439.1">
    <property type="nucleotide sequence ID" value="NZ_CP066308.1"/>
</dbReference>
<evidence type="ECO:0000256" key="6">
    <source>
        <dbReference type="ARBA" id="ARBA00023268"/>
    </source>
</evidence>
<dbReference type="Gene3D" id="3.40.366.10">
    <property type="entry name" value="Malonyl-Coenzyme A Acyl Carrier Protein, domain 2"/>
    <property type="match status" value="2"/>
</dbReference>
<dbReference type="SMART" id="SM00823">
    <property type="entry name" value="PKS_PP"/>
    <property type="match status" value="2"/>
</dbReference>
<dbReference type="GO" id="GO:0005737">
    <property type="term" value="C:cytoplasm"/>
    <property type="evidence" value="ECO:0007669"/>
    <property type="project" value="TreeGrafter"/>
</dbReference>
<comment type="pathway">
    <text evidence="2">Antibiotic biosynthesis; bacillaene biosynthesis.</text>
</comment>
<dbReference type="SMART" id="SM00828">
    <property type="entry name" value="PKS_MT"/>
    <property type="match status" value="1"/>
</dbReference>
<keyword evidence="5 9" id="KW-0808">Transferase</keyword>
<dbReference type="SUPFAM" id="SSF47336">
    <property type="entry name" value="ACP-like"/>
    <property type="match status" value="2"/>
</dbReference>
<dbReference type="Pfam" id="PF00550">
    <property type="entry name" value="PP-binding"/>
    <property type="match status" value="2"/>
</dbReference>
<reference evidence="9 11" key="1">
    <citation type="submission" date="2020-12" db="EMBL/GenBank/DDBJ databases">
        <title>strain FJAT-54423T represents a novel species of the genus Brevibacillus.</title>
        <authorList>
            <person name="Tang R."/>
        </authorList>
    </citation>
    <scope>NUCLEOTIDE SEQUENCE [LARGE SCALE GENOMIC DNA]</scope>
    <source>
        <strain evidence="9 11">FJAT-54423</strain>
    </source>
</reference>
<dbReference type="Pfam" id="PF08242">
    <property type="entry name" value="Methyltransf_12"/>
    <property type="match status" value="1"/>
</dbReference>
<evidence type="ECO:0000259" key="8">
    <source>
        <dbReference type="PROSITE" id="PS52004"/>
    </source>
</evidence>
<dbReference type="InterPro" id="IPR036736">
    <property type="entry name" value="ACP-like_sf"/>
</dbReference>
<dbReference type="GO" id="GO:0008168">
    <property type="term" value="F:methyltransferase activity"/>
    <property type="evidence" value="ECO:0007669"/>
    <property type="project" value="UniProtKB-KW"/>
</dbReference>
<dbReference type="Gene3D" id="1.10.1200.10">
    <property type="entry name" value="ACP-like"/>
    <property type="match status" value="2"/>
</dbReference>
<evidence type="ECO:0000256" key="5">
    <source>
        <dbReference type="ARBA" id="ARBA00022679"/>
    </source>
</evidence>
<dbReference type="Gene3D" id="3.30.70.3290">
    <property type="match status" value="2"/>
</dbReference>
<keyword evidence="3" id="KW-0596">Phosphopantetheine</keyword>
<dbReference type="GO" id="GO:0006633">
    <property type="term" value="P:fatty acid biosynthetic process"/>
    <property type="evidence" value="ECO:0007669"/>
    <property type="project" value="InterPro"/>
</dbReference>
<dbReference type="GO" id="GO:0004312">
    <property type="term" value="F:fatty acid synthase activity"/>
    <property type="evidence" value="ECO:0007669"/>
    <property type="project" value="TreeGrafter"/>
</dbReference>
<accession>A0A7T5EHR4</accession>
<dbReference type="InterPro" id="IPR032821">
    <property type="entry name" value="PKS_assoc"/>
</dbReference>
<organism evidence="9 11">
    <name type="scientific">Brevibacillus composti</name>
    <dbReference type="NCBI Taxonomy" id="2796470"/>
    <lineage>
        <taxon>Bacteria</taxon>
        <taxon>Bacillati</taxon>
        <taxon>Bacillota</taxon>
        <taxon>Bacilli</taxon>
        <taxon>Bacillales</taxon>
        <taxon>Paenibacillaceae</taxon>
        <taxon>Brevibacillus</taxon>
    </lineage>
</organism>
<keyword evidence="4" id="KW-0597">Phosphoprotein</keyword>
<dbReference type="InterPro" id="IPR029063">
    <property type="entry name" value="SAM-dependent_MTases_sf"/>
</dbReference>
<gene>
    <name evidence="9" type="ORF">JD108_12705</name>
    <name evidence="10" type="ORF">KDJ56_12650</name>
</gene>
<feature type="domain" description="Ketosynthase family 3 (KS3)" evidence="8">
    <location>
        <begin position="111"/>
        <end position="535"/>
    </location>
</feature>
<dbReference type="Gene3D" id="3.40.50.150">
    <property type="entry name" value="Vaccinia Virus protein VP39"/>
    <property type="match status" value="1"/>
</dbReference>
<evidence type="ECO:0000313" key="12">
    <source>
        <dbReference type="Proteomes" id="UP000677234"/>
    </source>
</evidence>
<dbReference type="SUPFAM" id="SSF53335">
    <property type="entry name" value="S-adenosyl-L-methionine-dependent methyltransferases"/>
    <property type="match status" value="1"/>
</dbReference>
<evidence type="ECO:0000256" key="2">
    <source>
        <dbReference type="ARBA" id="ARBA00004789"/>
    </source>
</evidence>
<dbReference type="InterPro" id="IPR020841">
    <property type="entry name" value="PKS_Beta-ketoAc_synthase_dom"/>
</dbReference>
<dbReference type="InterPro" id="IPR014043">
    <property type="entry name" value="Acyl_transferase_dom"/>
</dbReference>
<keyword evidence="12" id="KW-1185">Reference proteome</keyword>
<dbReference type="GO" id="GO:0071770">
    <property type="term" value="P:DIM/DIP cell wall layer assembly"/>
    <property type="evidence" value="ECO:0007669"/>
    <property type="project" value="TreeGrafter"/>
</dbReference>
<keyword evidence="9" id="KW-0489">Methyltransferase</keyword>
<reference evidence="10" key="2">
    <citation type="submission" date="2021-04" db="EMBL/GenBank/DDBJ databases">
        <title>Brevibacillus composti FJAT-54423, complete genome.</title>
        <authorList>
            <person name="Tang R."/>
        </authorList>
    </citation>
    <scope>NUCLEOTIDE SEQUENCE</scope>
    <source>
        <strain evidence="10">FJAT-54424</strain>
    </source>
</reference>
<dbReference type="InterPro" id="IPR009081">
    <property type="entry name" value="PP-bd_ACP"/>
</dbReference>
<dbReference type="GO" id="GO:0032259">
    <property type="term" value="P:methylation"/>
    <property type="evidence" value="ECO:0007669"/>
    <property type="project" value="UniProtKB-KW"/>
</dbReference>
<dbReference type="Pfam" id="PF00698">
    <property type="entry name" value="Acyl_transf_1"/>
    <property type="match status" value="1"/>
</dbReference>
<dbReference type="SUPFAM" id="SSF52151">
    <property type="entry name" value="FabD/lysophospholipase-like"/>
    <property type="match status" value="1"/>
</dbReference>
<proteinExistence type="predicted"/>
<dbReference type="GO" id="GO:0031177">
    <property type="term" value="F:phosphopantetheine binding"/>
    <property type="evidence" value="ECO:0007669"/>
    <property type="project" value="InterPro"/>
</dbReference>
<evidence type="ECO:0000259" key="7">
    <source>
        <dbReference type="PROSITE" id="PS50075"/>
    </source>
</evidence>
<dbReference type="SMART" id="SM00827">
    <property type="entry name" value="PKS_AT"/>
    <property type="match status" value="1"/>
</dbReference>
<dbReference type="EMBL" id="CP073708">
    <property type="protein sequence ID" value="QUO39884.1"/>
    <property type="molecule type" value="Genomic_DNA"/>
</dbReference>
<dbReference type="InterPro" id="IPR050091">
    <property type="entry name" value="PKS_NRPS_Biosynth_Enz"/>
</dbReference>
<dbReference type="InterPro" id="IPR016039">
    <property type="entry name" value="Thiolase-like"/>
</dbReference>
<dbReference type="SMART" id="SM01294">
    <property type="entry name" value="PKS_PP_betabranch"/>
    <property type="match status" value="1"/>
</dbReference>
<dbReference type="Proteomes" id="UP000595847">
    <property type="component" value="Chromosome"/>
</dbReference>
<dbReference type="InterPro" id="IPR014030">
    <property type="entry name" value="Ketoacyl_synth_N"/>
</dbReference>
<dbReference type="Pfam" id="PF00109">
    <property type="entry name" value="ketoacyl-synt"/>
    <property type="match status" value="1"/>
</dbReference>
<dbReference type="InterPro" id="IPR016035">
    <property type="entry name" value="Acyl_Trfase/lysoPLipase"/>
</dbReference>
<dbReference type="InterPro" id="IPR001227">
    <property type="entry name" value="Ac_transferase_dom_sf"/>
</dbReference>
<comment type="function">
    <text evidence="1">Involved in some intermediate steps for the synthesis of the antibiotic polyketide bacillaene which is involved in secondary metabolism.</text>
</comment>
<dbReference type="Proteomes" id="UP000677234">
    <property type="component" value="Chromosome"/>
</dbReference>
<dbReference type="PROSITE" id="PS52004">
    <property type="entry name" value="KS3_2"/>
    <property type="match status" value="1"/>
</dbReference>
<dbReference type="Gene3D" id="3.40.47.10">
    <property type="match status" value="1"/>
</dbReference>
<dbReference type="EMBL" id="CP066308">
    <property type="protein sequence ID" value="QQE72806.1"/>
    <property type="molecule type" value="Genomic_DNA"/>
</dbReference>
<evidence type="ECO:0000256" key="4">
    <source>
        <dbReference type="ARBA" id="ARBA00022553"/>
    </source>
</evidence>
<dbReference type="PANTHER" id="PTHR43775:SF37">
    <property type="entry name" value="SI:DKEY-61P9.11"/>
    <property type="match status" value="1"/>
</dbReference>
<dbReference type="InterPro" id="IPR013217">
    <property type="entry name" value="Methyltransf_12"/>
</dbReference>
<dbReference type="SUPFAM" id="SSF53901">
    <property type="entry name" value="Thiolase-like"/>
    <property type="match status" value="1"/>
</dbReference>
<protein>
    <submittedName>
        <fullName evidence="9">Methyltransferase</fullName>
    </submittedName>
</protein>
<name>A0A7T5EHR4_9BACL</name>
<sequence>MKVGKHDEGKLRRENGRSAREIQSFLLSRIAGHLKLNEAELDPDTPFVNLGVDSVFTVELSGELEDLVGFDLSPTLLYDHPSVAAVARYLAADATRGSDDPAEKRRETSSREPIAVVGIGCRFPGAQNKAEFWEMLSEGRDAIREVPADRWDIDAYYDPNPQTPGKMNSRWGGFLDRVDLFDNQFFGIAPREAARMDPQQRLLLEISWEALEDAGLVPADLEGERVGVFIGISHSDYGQMQLSDPDRSHAYAGTGSALSIAANRLSYLYGFRGPSMAIDTACSSSLVSVYTACQSIWNQDCTMALAGGVNLILTPSLSVNFAKTGFIAPDGRCKTFDSQANGYVRGEGAGIVILKPLSQALADGDVIYATVRGGAINNDGRTNGLMAPSGEAQEALLREACRRSAISPGEITYVEAHGTGTLLGDPIEVNTLGSVLAEGREEGSLCTIGSVKTNIGHLEAAVGIASFIKVALILKNRKIPPSLHVKELNPHIAFDKLPVRVPRALEPIPESAAPLIAGVSSFGFGGTNAHVILREYAGVREEKTQTDHVLAADHLLLLSADSEKSLQRLAGSYASFLSAAGDEISLKDLCYSANVRRGKHKHRLSVRGETKEAITAKIQAWAEGGALPGVSFGKKDVRMPKLAFLFPSEWSFSVSAIRQLYQRDSAFRDVLDRCDDLIQKKTNQSVWQSLLDQKTGDAISPLAHFALQAALFSLVQSWGIQSDAASGVGIGEVAAAYAEGRISLGEAVGIAAAHESNLSSERTDDMAQRLGTDDSCVALFFGPESQAETALSAAFPRGTQENEVHLLSLEKDAEGLLSGLARIFGDLFTLGYDLDAKRLYPHGTFVQLPLYPWERRRFWLDAEAAEEGNYELENELKSGFVAVSAALEEKTEDSPPGMSETVKEYYRSLAYERKPYEDFLSFAPFAQVDPDFSWILTMADPERHPENRKKMLQAWDEMRQVLFQHVDYSSVRHVVEIGSGYGTDLIRLAEKHPHLQLHGCNISTEQIEIAADRVKTLGLQDQIRFYRRDVAAEKLPDRYEMAFGVQVMHHILDKEAAFANLSAHLKNGGILVLAEIISNSTQPIKHPESSAYFVTKEEWADVLAKNCLQIVSFIDSSAEIGNFLYDQNFQQHLEEVCQRRGDLVKQHMEGPHLLGELLRRNVVLYSLLTVQKTPYLSAETLRKQNLRILNEPMPYSQLGLSSTGERGAAAAAPVTAGTSGKVSGPSVRAKAQETAGAAAEANHVEEEAFDLVAYLCREAELVLEMGEATLDPHQSLHELGLDSIMALDLKQRIETKLGIVLPMADLLQGVSVAALAAKITEQLQQKAPALTVMEAHDLEKMAKQAENLEDLLASIHDLPEEKINALLKLYQKS</sequence>
<feature type="domain" description="Carrier" evidence="7">
    <location>
        <begin position="1246"/>
        <end position="1323"/>
    </location>
</feature>
<evidence type="ECO:0000313" key="9">
    <source>
        <dbReference type="EMBL" id="QQE72806.1"/>
    </source>
</evidence>
<evidence type="ECO:0000313" key="11">
    <source>
        <dbReference type="Proteomes" id="UP000595847"/>
    </source>
</evidence>
<dbReference type="PROSITE" id="PS50075">
    <property type="entry name" value="CARRIER"/>
    <property type="match status" value="2"/>
</dbReference>
<dbReference type="Pfam" id="PF02801">
    <property type="entry name" value="Ketoacyl-synt_C"/>
    <property type="match status" value="1"/>
</dbReference>
<keyword evidence="6" id="KW-0511">Multifunctional enzyme</keyword>
<dbReference type="SMART" id="SM00825">
    <property type="entry name" value="PKS_KS"/>
    <property type="match status" value="1"/>
</dbReference>
<dbReference type="InterPro" id="IPR020806">
    <property type="entry name" value="PKS_PP-bd"/>
</dbReference>